<gene>
    <name evidence="1" type="ORF">OPT61_g1387</name>
</gene>
<keyword evidence="2" id="KW-1185">Reference proteome</keyword>
<evidence type="ECO:0000313" key="1">
    <source>
        <dbReference type="EMBL" id="KAJ8117396.1"/>
    </source>
</evidence>
<organism evidence="1 2">
    <name type="scientific">Boeremia exigua</name>
    <dbReference type="NCBI Taxonomy" id="749465"/>
    <lineage>
        <taxon>Eukaryota</taxon>
        <taxon>Fungi</taxon>
        <taxon>Dikarya</taxon>
        <taxon>Ascomycota</taxon>
        <taxon>Pezizomycotina</taxon>
        <taxon>Dothideomycetes</taxon>
        <taxon>Pleosporomycetidae</taxon>
        <taxon>Pleosporales</taxon>
        <taxon>Pleosporineae</taxon>
        <taxon>Didymellaceae</taxon>
        <taxon>Boeremia</taxon>
    </lineage>
</organism>
<dbReference type="EMBL" id="JAPHNI010000054">
    <property type="protein sequence ID" value="KAJ8117396.1"/>
    <property type="molecule type" value="Genomic_DNA"/>
</dbReference>
<name>A0ACC2IQ94_9PLEO</name>
<sequence length="380" mass="41425">MATISSAAADENRFARYTANNHSAPIWITSLLSLIFSFCILGVRLFYVKLNAHGRDDVALTVAHLLGLGMWGCVFSALHHGLGKSFTLLDAGKISRMQNSLYASRIVLPIALTSSKCSALLFIQSIFCYVKKLPLLSNVSMVVVVLWGLLSSAGISLSCSAERTVPGHRGEYCFNQVTWLKVITAGDVVTEVMTVLLPIAGLFNLQMPRKARLLVVFAFSFRLLNTIMSIMYLVTFSNFTMKRQSATLVAPVVVWQNVLLSYNLMSATIPALKGFVKGFTTGGVGYTGDMSISGGGNGSRNTYELQPLSSAGGVVGLVPEGYPESKARVTTRERHPKVASSRLHKSTGDKIIGNDDESASIASYNSQQIMIRRHWEISRR</sequence>
<protein>
    <submittedName>
        <fullName evidence="1">Uncharacterized protein</fullName>
    </submittedName>
</protein>
<dbReference type="Proteomes" id="UP001153331">
    <property type="component" value="Unassembled WGS sequence"/>
</dbReference>
<evidence type="ECO:0000313" key="2">
    <source>
        <dbReference type="Proteomes" id="UP001153331"/>
    </source>
</evidence>
<accession>A0ACC2IQ94</accession>
<reference evidence="1" key="1">
    <citation type="submission" date="2022-11" db="EMBL/GenBank/DDBJ databases">
        <title>Genome Sequence of Boeremia exigua.</title>
        <authorList>
            <person name="Buettner E."/>
        </authorList>
    </citation>
    <scope>NUCLEOTIDE SEQUENCE</scope>
    <source>
        <strain evidence="1">CU02</strain>
    </source>
</reference>
<proteinExistence type="predicted"/>
<comment type="caution">
    <text evidence="1">The sequence shown here is derived from an EMBL/GenBank/DDBJ whole genome shotgun (WGS) entry which is preliminary data.</text>
</comment>